<evidence type="ECO:0000313" key="8">
    <source>
        <dbReference type="EMBL" id="QLO16340.1"/>
    </source>
</evidence>
<dbReference type="PANTHER" id="PTHR32309:SF13">
    <property type="entry name" value="FERRIC ENTEROBACTIN TRANSPORT PROTEIN FEPE"/>
    <property type="match status" value="1"/>
</dbReference>
<dbReference type="GO" id="GO:0005886">
    <property type="term" value="C:plasma membrane"/>
    <property type="evidence" value="ECO:0007669"/>
    <property type="project" value="UniProtKB-SubCell"/>
</dbReference>
<dbReference type="RefSeq" id="WP_181219841.1">
    <property type="nucleotide sequence ID" value="NZ_CP055538.1"/>
</dbReference>
<protein>
    <submittedName>
        <fullName evidence="8">LPS O-antigen length regulator</fullName>
    </submittedName>
</protein>
<gene>
    <name evidence="8" type="primary">fepE</name>
    <name evidence="8" type="ORF">HV183_06530</name>
</gene>
<dbReference type="NCBIfam" id="NF007699">
    <property type="entry name" value="PRK10381.1"/>
    <property type="match status" value="1"/>
</dbReference>
<feature type="transmembrane region" description="Helical" evidence="6">
    <location>
        <begin position="50"/>
        <end position="68"/>
    </location>
</feature>
<keyword evidence="2" id="KW-1003">Cell membrane</keyword>
<evidence type="ECO:0000256" key="3">
    <source>
        <dbReference type="ARBA" id="ARBA00022692"/>
    </source>
</evidence>
<evidence type="ECO:0000256" key="2">
    <source>
        <dbReference type="ARBA" id="ARBA00022475"/>
    </source>
</evidence>
<feature type="transmembrane region" description="Helical" evidence="6">
    <location>
        <begin position="347"/>
        <end position="368"/>
    </location>
</feature>
<evidence type="ECO:0000256" key="6">
    <source>
        <dbReference type="SAM" id="Phobius"/>
    </source>
</evidence>
<feature type="domain" description="Polysaccharide chain length determinant N-terminal" evidence="7">
    <location>
        <begin position="33"/>
        <end position="129"/>
    </location>
</feature>
<reference evidence="9" key="1">
    <citation type="submission" date="2020-06" db="EMBL/GenBank/DDBJ databases">
        <title>REHAB project genomes.</title>
        <authorList>
            <person name="Shaw L.P."/>
        </authorList>
    </citation>
    <scope>NUCLEOTIDE SEQUENCE [LARGE SCALE GENOMIC DNA]</scope>
    <source>
        <strain evidence="9">RHBSTW-00398</strain>
    </source>
</reference>
<keyword evidence="5 6" id="KW-0472">Membrane</keyword>
<evidence type="ECO:0000259" key="7">
    <source>
        <dbReference type="Pfam" id="PF02706"/>
    </source>
</evidence>
<organism evidence="8 9">
    <name type="scientific">Citrobacter freundii</name>
    <dbReference type="NCBI Taxonomy" id="546"/>
    <lineage>
        <taxon>Bacteria</taxon>
        <taxon>Pseudomonadati</taxon>
        <taxon>Pseudomonadota</taxon>
        <taxon>Gammaproteobacteria</taxon>
        <taxon>Enterobacterales</taxon>
        <taxon>Enterobacteriaceae</taxon>
        <taxon>Citrobacter</taxon>
        <taxon>Citrobacter freundii complex</taxon>
    </lineage>
</organism>
<dbReference type="Pfam" id="PF02706">
    <property type="entry name" value="Wzz"/>
    <property type="match status" value="1"/>
</dbReference>
<evidence type="ECO:0000256" key="5">
    <source>
        <dbReference type="ARBA" id="ARBA00023136"/>
    </source>
</evidence>
<dbReference type="AlphaFoldDB" id="A0AAE7GYC4"/>
<accession>A0AAE7GYC4</accession>
<dbReference type="InterPro" id="IPR003856">
    <property type="entry name" value="LPS_length_determ_N"/>
</dbReference>
<proteinExistence type="predicted"/>
<dbReference type="PANTHER" id="PTHR32309">
    <property type="entry name" value="TYROSINE-PROTEIN KINASE"/>
    <property type="match status" value="1"/>
</dbReference>
<dbReference type="Proteomes" id="UP000510650">
    <property type="component" value="Chromosome"/>
</dbReference>
<sequence>MSRLKRRNYTSTLNQRHDPELAAYPQTTVSGNGIDLFNLLEILWRARSKIIATVFAFACVGILVSFLLPQKWTSEAIVTPAEAVQWQGLENTLTSLRVLDMDINVSRDDVFNLFIKKFQSPSLLEEYLRSSPYVMDQLKGADINEMNLHRAIASLSDKMKAVDANQGKKNETSLYTAWTLSFTAPLAEEAQAVLAGYIQFISDRVVTETLENIRNKLAIKTSFEKERLAMDRIRLKNQLDANIQRLNYSLEIANAAGIKKPVYSNGQAVKDDPDFSISLGADGIARKLEIEKSVTDVAEINGELRNRQYHVEQLLAMNVSDVKFAPFKYQLASSLPVNKDGPAKSRIVILAALLGGMVACGGVLLNYAMLLRKRDIAILGQQLV</sequence>
<evidence type="ECO:0000256" key="1">
    <source>
        <dbReference type="ARBA" id="ARBA00004651"/>
    </source>
</evidence>
<dbReference type="Gene3D" id="3.30.1890.10">
    <property type="entry name" value="FepE-like"/>
    <property type="match status" value="1"/>
</dbReference>
<keyword evidence="3 6" id="KW-0812">Transmembrane</keyword>
<evidence type="ECO:0000313" key="9">
    <source>
        <dbReference type="Proteomes" id="UP000510650"/>
    </source>
</evidence>
<dbReference type="InterPro" id="IPR050445">
    <property type="entry name" value="Bact_polysacc_biosynth/exp"/>
</dbReference>
<dbReference type="EMBL" id="CP055538">
    <property type="protein sequence ID" value="QLO16340.1"/>
    <property type="molecule type" value="Genomic_DNA"/>
</dbReference>
<name>A0AAE7GYC4_CITFR</name>
<keyword evidence="4 6" id="KW-1133">Transmembrane helix</keyword>
<evidence type="ECO:0000256" key="4">
    <source>
        <dbReference type="ARBA" id="ARBA00022989"/>
    </source>
</evidence>
<comment type="subcellular location">
    <subcellularLocation>
        <location evidence="1">Cell membrane</location>
        <topology evidence="1">Multi-pass membrane protein</topology>
    </subcellularLocation>
</comment>
<dbReference type="GO" id="GO:0004713">
    <property type="term" value="F:protein tyrosine kinase activity"/>
    <property type="evidence" value="ECO:0007669"/>
    <property type="project" value="TreeGrafter"/>
</dbReference>
<dbReference type="SUPFAM" id="SSF160355">
    <property type="entry name" value="Bacterial polysaccharide co-polymerase-like"/>
    <property type="match status" value="1"/>
</dbReference>